<evidence type="ECO:0000313" key="2">
    <source>
        <dbReference type="EMBL" id="QNI31913.1"/>
    </source>
</evidence>
<evidence type="ECO:0000313" key="3">
    <source>
        <dbReference type="Proteomes" id="UP000515312"/>
    </source>
</evidence>
<dbReference type="RefSeq" id="WP_186742871.1">
    <property type="nucleotide sequence ID" value="NZ_CP060394.1"/>
</dbReference>
<evidence type="ECO:0000256" key="1">
    <source>
        <dbReference type="SAM" id="SignalP"/>
    </source>
</evidence>
<accession>A0A7G8BH93</accession>
<dbReference type="AlphaFoldDB" id="A0A7G8BH93"/>
<protein>
    <recommendedName>
        <fullName evidence="4">Outer membrane protein beta-barrel domain-containing protein</fullName>
    </recommendedName>
</protein>
<dbReference type="KEGG" id="adin:H7849_23265"/>
<proteinExistence type="predicted"/>
<dbReference type="EMBL" id="CP060394">
    <property type="protein sequence ID" value="QNI31913.1"/>
    <property type="molecule type" value="Genomic_DNA"/>
</dbReference>
<keyword evidence="1" id="KW-0732">Signal</keyword>
<name>A0A7G8BH93_9BACT</name>
<sequence length="218" mass="24205">MILRIRPVFAALALFAFSFVSTTLRAQVQATAPVTTLPQYQQRFDVYGGYSYSHFNPGTGRGVPAINLNGWNGDLNAWFKQLFGLEFSIRGYYGTIIVPPNAYNVTTSNMSEHLYLVGPNFRLIRKENYAAGFHVLIGAADGNFDQGFKNSGAQPFQVGIYNNKVAFGAAAGAWADYNLNQKWSVRFTADWQPTHYGFSTQNEFAGTAGVVYKFGYLK</sequence>
<dbReference type="Proteomes" id="UP000515312">
    <property type="component" value="Chromosome"/>
</dbReference>
<feature type="chain" id="PRO_5029014943" description="Outer membrane protein beta-barrel domain-containing protein" evidence="1">
    <location>
        <begin position="27"/>
        <end position="218"/>
    </location>
</feature>
<keyword evidence="3" id="KW-1185">Reference proteome</keyword>
<organism evidence="2 3">
    <name type="scientific">Alloacidobacterium dinghuense</name>
    <dbReference type="NCBI Taxonomy" id="2763107"/>
    <lineage>
        <taxon>Bacteria</taxon>
        <taxon>Pseudomonadati</taxon>
        <taxon>Acidobacteriota</taxon>
        <taxon>Terriglobia</taxon>
        <taxon>Terriglobales</taxon>
        <taxon>Acidobacteriaceae</taxon>
        <taxon>Alloacidobacterium</taxon>
    </lineage>
</organism>
<feature type="signal peptide" evidence="1">
    <location>
        <begin position="1"/>
        <end position="26"/>
    </location>
</feature>
<reference evidence="2 3" key="1">
    <citation type="submission" date="2020-08" db="EMBL/GenBank/DDBJ databases">
        <title>Edaphobacter telluris sp. nov. and Acidobacterium dinghuensis sp. nov., two acidobacteria isolated from forest soil.</title>
        <authorList>
            <person name="Fu J."/>
            <person name="Qiu L."/>
        </authorList>
    </citation>
    <scope>NUCLEOTIDE SEQUENCE [LARGE SCALE GENOMIC DNA]</scope>
    <source>
        <strain evidence="2">4Y35</strain>
    </source>
</reference>
<gene>
    <name evidence="2" type="ORF">H7849_23265</name>
</gene>
<evidence type="ECO:0008006" key="4">
    <source>
        <dbReference type="Google" id="ProtNLM"/>
    </source>
</evidence>